<dbReference type="InterPro" id="IPR036047">
    <property type="entry name" value="F-box-like_dom_sf"/>
</dbReference>
<sequence>MEFKSSSKGVCATFHSPLITTASTEPKNENEMPLATADQGGANGLSALHPDIVRSHVLSRLDGPALGSAACCSTTLRQLSSDENLWSNICHSMWPSTTSPQLSHLISTFPGGGPRAFFSHAFPVLAADRNLTRSSSNPPSELISAVDIRYKDNLIFTKVQETETVSGWFRCSPFRIDLLEPKDVVPTPSDMVDDMMLSWILIDPIGRRAVNLSSHKPVSVERHWLTGEVQVRYASILAVDQRQVQCGIVIRCGGSECGDEMQVREVSLEIEDMDGTHLNGKESLVFLQGALEGKKGTGKNRVEEGQRRYKAYVEMKRERKERKLRTEGALDMVCVAFGVSIFVAFCCFLFSR</sequence>
<evidence type="ECO:0000256" key="1">
    <source>
        <dbReference type="SAM" id="Phobius"/>
    </source>
</evidence>
<name>A0A6I9U559_SESIN</name>
<dbReference type="InterPro" id="IPR045283">
    <property type="entry name" value="AT3G44326-like"/>
</dbReference>
<proteinExistence type="predicted"/>
<accession>A0A6I9U559</accession>
<evidence type="ECO:0000313" key="4">
    <source>
        <dbReference type="RefSeq" id="XP_011094285.1"/>
    </source>
</evidence>
<dbReference type="KEGG" id="sind:105174026"/>
<dbReference type="Pfam" id="PF00646">
    <property type="entry name" value="F-box"/>
    <property type="match status" value="1"/>
</dbReference>
<dbReference type="OrthoDB" id="671172at2759"/>
<protein>
    <submittedName>
        <fullName evidence="4">Probable F-box protein At2g36090</fullName>
    </submittedName>
</protein>
<dbReference type="FunCoup" id="A0A6I9U559">
    <property type="interactions" value="16"/>
</dbReference>
<dbReference type="Gene3D" id="1.20.1280.50">
    <property type="match status" value="1"/>
</dbReference>
<feature type="domain" description="F-box" evidence="2">
    <location>
        <begin position="50"/>
        <end position="87"/>
    </location>
</feature>
<dbReference type="InParanoid" id="A0A6I9U559"/>
<evidence type="ECO:0000313" key="3">
    <source>
        <dbReference type="Proteomes" id="UP000504604"/>
    </source>
</evidence>
<keyword evidence="1" id="KW-0812">Transmembrane</keyword>
<keyword evidence="1" id="KW-1133">Transmembrane helix</keyword>
<dbReference type="PANTHER" id="PTHR33736">
    <property type="entry name" value="F-BOX PROTEIN-RELATED"/>
    <property type="match status" value="1"/>
</dbReference>
<dbReference type="InterPro" id="IPR001810">
    <property type="entry name" value="F-box_dom"/>
</dbReference>
<keyword evidence="1" id="KW-0472">Membrane</keyword>
<evidence type="ECO:0000259" key="2">
    <source>
        <dbReference type="Pfam" id="PF00646"/>
    </source>
</evidence>
<feature type="transmembrane region" description="Helical" evidence="1">
    <location>
        <begin position="329"/>
        <end position="351"/>
    </location>
</feature>
<keyword evidence="3" id="KW-1185">Reference proteome</keyword>
<dbReference type="AlphaFoldDB" id="A0A6I9U559"/>
<dbReference type="Proteomes" id="UP000504604">
    <property type="component" value="Linkage group LG11"/>
</dbReference>
<organism evidence="3 4">
    <name type="scientific">Sesamum indicum</name>
    <name type="common">Oriental sesame</name>
    <name type="synonym">Sesamum orientale</name>
    <dbReference type="NCBI Taxonomy" id="4182"/>
    <lineage>
        <taxon>Eukaryota</taxon>
        <taxon>Viridiplantae</taxon>
        <taxon>Streptophyta</taxon>
        <taxon>Embryophyta</taxon>
        <taxon>Tracheophyta</taxon>
        <taxon>Spermatophyta</taxon>
        <taxon>Magnoliopsida</taxon>
        <taxon>eudicotyledons</taxon>
        <taxon>Gunneridae</taxon>
        <taxon>Pentapetalae</taxon>
        <taxon>asterids</taxon>
        <taxon>lamiids</taxon>
        <taxon>Lamiales</taxon>
        <taxon>Pedaliaceae</taxon>
        <taxon>Sesamum</taxon>
    </lineage>
</organism>
<dbReference type="Gramene" id="SIN_1013064.t">
    <property type="protein sequence ID" value="SIN_1013064.t.cds1"/>
    <property type="gene ID" value="SIN_1013064"/>
</dbReference>
<dbReference type="SUPFAM" id="SSF81383">
    <property type="entry name" value="F-box domain"/>
    <property type="match status" value="1"/>
</dbReference>
<gene>
    <name evidence="4" type="primary">LOC105174026</name>
</gene>
<reference evidence="4" key="1">
    <citation type="submission" date="2025-08" db="UniProtKB">
        <authorList>
            <consortium name="RefSeq"/>
        </authorList>
    </citation>
    <scope>IDENTIFICATION</scope>
</reference>
<dbReference type="GeneID" id="105174026"/>
<dbReference type="RefSeq" id="XP_011094285.1">
    <property type="nucleotide sequence ID" value="XM_011095983.2"/>
</dbReference>
<dbReference type="PANTHER" id="PTHR33736:SF13">
    <property type="entry name" value="OS11G0155100 PROTEIN"/>
    <property type="match status" value="1"/>
</dbReference>